<organism evidence="1 2">
    <name type="scientific">Coniosporium tulheliwenetii</name>
    <dbReference type="NCBI Taxonomy" id="3383036"/>
    <lineage>
        <taxon>Eukaryota</taxon>
        <taxon>Fungi</taxon>
        <taxon>Dikarya</taxon>
        <taxon>Ascomycota</taxon>
        <taxon>Pezizomycotina</taxon>
        <taxon>Dothideomycetes</taxon>
        <taxon>Dothideomycetes incertae sedis</taxon>
        <taxon>Coniosporium</taxon>
    </lineage>
</organism>
<comment type="caution">
    <text evidence="1">The sequence shown here is derived from an EMBL/GenBank/DDBJ whole genome shotgun (WGS) entry which is preliminary data.</text>
</comment>
<proteinExistence type="predicted"/>
<dbReference type="Proteomes" id="UP001172680">
    <property type="component" value="Unassembled WGS sequence"/>
</dbReference>
<accession>A0ACC2YKW0</accession>
<evidence type="ECO:0000313" key="2">
    <source>
        <dbReference type="Proteomes" id="UP001172680"/>
    </source>
</evidence>
<keyword evidence="2" id="KW-1185">Reference proteome</keyword>
<evidence type="ECO:0000313" key="1">
    <source>
        <dbReference type="EMBL" id="KAJ9635880.1"/>
    </source>
</evidence>
<dbReference type="EMBL" id="JAPDRP010000026">
    <property type="protein sequence ID" value="KAJ9635880.1"/>
    <property type="molecule type" value="Genomic_DNA"/>
</dbReference>
<name>A0ACC2YKW0_9PEZI</name>
<gene>
    <name evidence="1" type="ORF">H2199_008233</name>
</gene>
<reference evidence="1" key="1">
    <citation type="submission" date="2022-10" db="EMBL/GenBank/DDBJ databases">
        <title>Culturing micro-colonial fungi from biological soil crusts in the Mojave desert and describing Neophaeococcomyces mojavensis, and introducing the new genera and species Taxawa tesnikishii.</title>
        <authorList>
            <person name="Kurbessoian T."/>
            <person name="Stajich J.E."/>
        </authorList>
    </citation>
    <scope>NUCLEOTIDE SEQUENCE</scope>
    <source>
        <strain evidence="1">JES_115</strain>
    </source>
</reference>
<protein>
    <submittedName>
        <fullName evidence="1">Uncharacterized protein</fullName>
    </submittedName>
</protein>
<sequence length="293" mass="30260">MQETTTRPSTTATESGIPSSMPRIIQPPGGSPATTPENTVLVQVGFNYGLNYPFVAGTAQSANQIFQYLPQGVSAGLNLSPDKIQMRALEPYDTTADLGYITTLAQFYIPENLFSQLQLDIRTPISGLYTASEDVAVHTLMSLINPTIPLMVSDLNPSAASAALNPAAATSAAANDAAPLGGGAQTSSPVKASSVGIALAAIGGVSAYGAAMFFVARRYRRKHLRHSRASSVPSTGTMSHTGAGVFMSGARGGPRSLAGRSGGSRESGSSNGRSVRTQVISAPVAQENSLGWN</sequence>